<sequence length="323" mass="33392">MSGIPSDAIAVAVRAVIGSAGSDITARKVRNLVEHKLGLPIDGLLDRKDEVMAMISAAVTDVTQPQVDPLAVTEAIRALEDDNGPAKAALLVAELHGEAANRDVAEAMLVLSEVCVASQVASTRLLEAHAGRALTEMLLPAAPKTAASLAARMLSAMSTHPNVSEAIIKSGVVPAILARLGVSIDGVGIQCAALCHNLADSPSNRIRLMHAHMLMSLTRVMVEPAASDSLKEHCLTAAASLAGKPDSECSFPELLGTFLCQAPGTQREALSCLDLIREKQPGVDGRLAQVAVLMQGLAKAATSTDKAVAESATQELAAIRAAS</sequence>
<reference evidence="1" key="1">
    <citation type="submission" date="2021-01" db="EMBL/GenBank/DDBJ databases">
        <authorList>
            <person name="Corre E."/>
            <person name="Pelletier E."/>
            <person name="Niang G."/>
            <person name="Scheremetjew M."/>
            <person name="Finn R."/>
            <person name="Kale V."/>
            <person name="Holt S."/>
            <person name="Cochrane G."/>
            <person name="Meng A."/>
            <person name="Brown T."/>
            <person name="Cohen L."/>
        </authorList>
    </citation>
    <scope>NUCLEOTIDE SEQUENCE</scope>
    <source>
        <strain evidence="1">UTEX LB 985</strain>
    </source>
</reference>
<gene>
    <name evidence="1" type="ORF">CBRE1094_LOCUS33181</name>
</gene>
<name>A0A7S2IDG2_9EUKA</name>
<dbReference type="SUPFAM" id="SSF48371">
    <property type="entry name" value="ARM repeat"/>
    <property type="match status" value="1"/>
</dbReference>
<evidence type="ECO:0000313" key="1">
    <source>
        <dbReference type="EMBL" id="CAD9516226.1"/>
    </source>
</evidence>
<evidence type="ECO:0008006" key="2">
    <source>
        <dbReference type="Google" id="ProtNLM"/>
    </source>
</evidence>
<dbReference type="InterPro" id="IPR011989">
    <property type="entry name" value="ARM-like"/>
</dbReference>
<dbReference type="Gene3D" id="1.25.10.10">
    <property type="entry name" value="Leucine-rich Repeat Variant"/>
    <property type="match status" value="1"/>
</dbReference>
<dbReference type="EMBL" id="HBGU01061065">
    <property type="protein sequence ID" value="CAD9516226.1"/>
    <property type="molecule type" value="Transcribed_RNA"/>
</dbReference>
<organism evidence="1">
    <name type="scientific">Haptolina brevifila</name>
    <dbReference type="NCBI Taxonomy" id="156173"/>
    <lineage>
        <taxon>Eukaryota</taxon>
        <taxon>Haptista</taxon>
        <taxon>Haptophyta</taxon>
        <taxon>Prymnesiophyceae</taxon>
        <taxon>Prymnesiales</taxon>
        <taxon>Prymnesiaceae</taxon>
        <taxon>Haptolina</taxon>
    </lineage>
</organism>
<dbReference type="AlphaFoldDB" id="A0A7S2IDG2"/>
<protein>
    <recommendedName>
        <fullName evidence="2">Armadillo repeat-containing protein 8</fullName>
    </recommendedName>
</protein>
<accession>A0A7S2IDG2</accession>
<dbReference type="InterPro" id="IPR016024">
    <property type="entry name" value="ARM-type_fold"/>
</dbReference>
<proteinExistence type="predicted"/>